<dbReference type="Pfam" id="PF07959">
    <property type="entry name" value="Fucose_pyrophosphorylase"/>
    <property type="match status" value="1"/>
</dbReference>
<keyword evidence="2" id="KW-0547">Nucleotide-binding</keyword>
<proteinExistence type="predicted"/>
<organism evidence="7 8">
    <name type="scientific">Fusicatenibacter saccharivorans</name>
    <dbReference type="NCBI Taxonomy" id="1150298"/>
    <lineage>
        <taxon>Bacteria</taxon>
        <taxon>Bacillati</taxon>
        <taxon>Bacillota</taxon>
        <taxon>Clostridia</taxon>
        <taxon>Lachnospirales</taxon>
        <taxon>Lachnospiraceae</taxon>
        <taxon>Fusicatenibacter</taxon>
    </lineage>
</organism>
<dbReference type="SUPFAM" id="SSF51161">
    <property type="entry name" value="Trimeric LpxA-like enzymes"/>
    <property type="match status" value="1"/>
</dbReference>
<keyword evidence="7" id="KW-0548">Nucleotidyltransferase</keyword>
<dbReference type="GO" id="GO:0016779">
    <property type="term" value="F:nucleotidyltransferase activity"/>
    <property type="evidence" value="ECO:0007669"/>
    <property type="project" value="UniProtKB-KW"/>
</dbReference>
<dbReference type="InterPro" id="IPR011004">
    <property type="entry name" value="Trimer_LpxA-like_sf"/>
</dbReference>
<dbReference type="InterPro" id="IPR006204">
    <property type="entry name" value="GHMP_kinase_N_dom"/>
</dbReference>
<dbReference type="InterPro" id="IPR012887">
    <property type="entry name" value="GDP_fucose_pyrophosphorylase"/>
</dbReference>
<evidence type="ECO:0000256" key="4">
    <source>
        <dbReference type="ARBA" id="ARBA00022840"/>
    </source>
</evidence>
<dbReference type="InterPro" id="IPR036554">
    <property type="entry name" value="GHMP_kinase_C_sf"/>
</dbReference>
<feature type="domain" description="GHMP kinase N-terminal" evidence="5">
    <location>
        <begin position="729"/>
        <end position="786"/>
    </location>
</feature>
<keyword evidence="4" id="KW-0067">ATP-binding</keyword>
<evidence type="ECO:0000256" key="3">
    <source>
        <dbReference type="ARBA" id="ARBA00022777"/>
    </source>
</evidence>
<keyword evidence="1 7" id="KW-0808">Transferase</keyword>
<dbReference type="Proteomes" id="UP000095706">
    <property type="component" value="Unassembled WGS sequence"/>
</dbReference>
<dbReference type="RefSeq" id="WP_055228358.1">
    <property type="nucleotide sequence ID" value="NZ_CYYV01000013.1"/>
</dbReference>
<dbReference type="GO" id="GO:0050201">
    <property type="term" value="F:fucokinase activity"/>
    <property type="evidence" value="ECO:0007669"/>
    <property type="project" value="TreeGrafter"/>
</dbReference>
<dbReference type="Gene3D" id="3.30.230.120">
    <property type="match status" value="1"/>
</dbReference>
<dbReference type="SUPFAM" id="SSF54211">
    <property type="entry name" value="Ribosomal protein S5 domain 2-like"/>
    <property type="match status" value="1"/>
</dbReference>
<dbReference type="InterPro" id="IPR020568">
    <property type="entry name" value="Ribosomal_Su5_D2-typ_SF"/>
</dbReference>
<gene>
    <name evidence="7" type="ORF">ERS852406_02692</name>
</gene>
<dbReference type="GO" id="GO:0005524">
    <property type="term" value="F:ATP binding"/>
    <property type="evidence" value="ECO:0007669"/>
    <property type="project" value="UniProtKB-KW"/>
</dbReference>
<dbReference type="PANTHER" id="PTHR32463">
    <property type="entry name" value="L-FUCOSE KINASE"/>
    <property type="match status" value="1"/>
</dbReference>
<evidence type="ECO:0000256" key="2">
    <source>
        <dbReference type="ARBA" id="ARBA00022741"/>
    </source>
</evidence>
<dbReference type="PANTHER" id="PTHR32463:SF0">
    <property type="entry name" value="L-FUCOSE KINASE"/>
    <property type="match status" value="1"/>
</dbReference>
<dbReference type="AlphaFoldDB" id="A0A174HFX9"/>
<evidence type="ECO:0000256" key="1">
    <source>
        <dbReference type="ARBA" id="ARBA00022679"/>
    </source>
</evidence>
<evidence type="ECO:0000313" key="8">
    <source>
        <dbReference type="Proteomes" id="UP000095706"/>
    </source>
</evidence>
<dbReference type="Pfam" id="PF00288">
    <property type="entry name" value="GHMP_kinases_N"/>
    <property type="match status" value="1"/>
</dbReference>
<protein>
    <submittedName>
        <fullName evidence="7">Bifunctional fucokinase/L-fucose-1-P-guanylyltransferase</fullName>
    </submittedName>
</protein>
<evidence type="ECO:0000259" key="5">
    <source>
        <dbReference type="Pfam" id="PF00288"/>
    </source>
</evidence>
<evidence type="ECO:0000313" key="7">
    <source>
        <dbReference type="EMBL" id="CUO73161.1"/>
    </source>
</evidence>
<sequence>MSHKTLFLQQSYIDCTNQYTALLEAPNLPLWDYVILTASNEEQAASYRTQIQYRLDHNMLPASTHYAVLPDPDGKRVGSGGATLNVLRYVHENAGSFEKQRILVIHSGGDSKRVPQYSACGKLFSPVPRVLPNGKRSTLFDEFMISMSGVAARMNAGMLVCSGDVLLLFNPLQIDFYGKGAAALSIKEPAEIGKNHGVYRVDGEGNVGGFLHKKTVEQLQSLGASDDQGNVDIDTGAVIFDSEMLQALYQLVDTKEKFAAYVNERTRLSFYADFLYPLASDSTLEQYYKETPEGDFTPELEQCRTELWSVLHPYQMKLIRMSPAAFIHFGTTKELRELMTERMEEFCYLGWSSHIHTNRAEQNFAVSNSYVSPAAEIGVGSYLEDSMIRHKSQIGEECVISGVTLDGQAIPDHTVLHGLKLLNGKFVVRMYGVSDNPKEASLFGKELPVPLWEAPIYPVCASMEEAVHQTLEAWKEGFPIWEDGISLKDSFNQADLSALLPWQEKVSDKVELEEILEAIDRKENLTRLVEEMRDGISERIKAELLKEAQRLSETELEQFSRKIRIYYVLSCFEEKYMDSCFATISSGILAGAVKGLSYDADAKMGKDQVTVNLPVRVNWGGGWSDTPPYCMEHGGTVLNAAVMLDGNCPIEVVVKKVDEPVIILASADSGAEQTFTDISSLQDSSNPYDPFALHKAALIACGVIPYKEPVSVQEITKNLGSGLYLSTQVINIPRGSGLGTSSILAGACVKALYEMLGKEVTDEELYDRVLCMEQIMSTGGGWQDQVGGLAPGIKMVSSEPAIRQRITCVPCKISEKTRKELDERFCLIYSGQRRLARNLLRDVVGRYVGGIEDAVDVLYEIQQTAVLMRFELEKGNIDGFAELLNQHWELSKKLDAGCTNTCIDMIFHSVEDLIDGKMICGAGGGGFLQVVLKKGVTQEDVRKRLREVFQDSGVDVWSCSLA</sequence>
<evidence type="ECO:0000259" key="6">
    <source>
        <dbReference type="Pfam" id="PF07959"/>
    </source>
</evidence>
<dbReference type="SUPFAM" id="SSF55060">
    <property type="entry name" value="GHMP Kinase, C-terminal domain"/>
    <property type="match status" value="1"/>
</dbReference>
<feature type="domain" description="GDP-fucose pyrophosphorylase" evidence="6">
    <location>
        <begin position="97"/>
        <end position="441"/>
    </location>
</feature>
<name>A0A174HFX9_9FIRM</name>
<accession>A0A174HFX9</accession>
<dbReference type="PRINTS" id="PR00959">
    <property type="entry name" value="MEVGALKINASE"/>
</dbReference>
<keyword evidence="3 7" id="KW-0418">Kinase</keyword>
<dbReference type="InterPro" id="IPR052203">
    <property type="entry name" value="GHMP_Kinase-Related"/>
</dbReference>
<dbReference type="EMBL" id="CYYV01000013">
    <property type="protein sequence ID" value="CUO73161.1"/>
    <property type="molecule type" value="Genomic_DNA"/>
</dbReference>
<dbReference type="GO" id="GO:0042352">
    <property type="term" value="P:GDP-L-fucose salvage"/>
    <property type="evidence" value="ECO:0007669"/>
    <property type="project" value="TreeGrafter"/>
</dbReference>
<reference evidence="7 8" key="1">
    <citation type="submission" date="2015-09" db="EMBL/GenBank/DDBJ databases">
        <authorList>
            <consortium name="Pathogen Informatics"/>
        </authorList>
    </citation>
    <scope>NUCLEOTIDE SEQUENCE [LARGE SCALE GENOMIC DNA]</scope>
    <source>
        <strain evidence="7 8">2789STDY5608849</strain>
    </source>
</reference>